<evidence type="ECO:0000313" key="2">
    <source>
        <dbReference type="EMBL" id="GAA3843831.1"/>
    </source>
</evidence>
<protein>
    <submittedName>
        <fullName evidence="2">Uncharacterized protein</fullName>
    </submittedName>
</protein>
<comment type="caution">
    <text evidence="2">The sequence shown here is derived from an EMBL/GenBank/DDBJ whole genome shotgun (WGS) entry which is preliminary data.</text>
</comment>
<organism evidence="2 3">
    <name type="scientific">Amycolatopsis tucumanensis</name>
    <dbReference type="NCBI Taxonomy" id="401106"/>
    <lineage>
        <taxon>Bacteria</taxon>
        <taxon>Bacillati</taxon>
        <taxon>Actinomycetota</taxon>
        <taxon>Actinomycetes</taxon>
        <taxon>Pseudonocardiales</taxon>
        <taxon>Pseudonocardiaceae</taxon>
        <taxon>Amycolatopsis</taxon>
    </lineage>
</organism>
<keyword evidence="1" id="KW-0472">Membrane</keyword>
<reference evidence="3" key="1">
    <citation type="journal article" date="2019" name="Int. J. Syst. Evol. Microbiol.">
        <title>The Global Catalogue of Microorganisms (GCM) 10K type strain sequencing project: providing services to taxonomists for standard genome sequencing and annotation.</title>
        <authorList>
            <consortium name="The Broad Institute Genomics Platform"/>
            <consortium name="The Broad Institute Genome Sequencing Center for Infectious Disease"/>
            <person name="Wu L."/>
            <person name="Ma J."/>
        </authorList>
    </citation>
    <scope>NUCLEOTIDE SEQUENCE [LARGE SCALE GENOMIC DNA]</scope>
    <source>
        <strain evidence="3">JCM 17017</strain>
    </source>
</reference>
<feature type="transmembrane region" description="Helical" evidence="1">
    <location>
        <begin position="21"/>
        <end position="43"/>
    </location>
</feature>
<feature type="transmembrane region" description="Helical" evidence="1">
    <location>
        <begin position="77"/>
        <end position="98"/>
    </location>
</feature>
<gene>
    <name evidence="2" type="ORF">GCM10022380_72630</name>
</gene>
<feature type="transmembrane region" description="Helical" evidence="1">
    <location>
        <begin position="144"/>
        <end position="162"/>
    </location>
</feature>
<keyword evidence="1" id="KW-1133">Transmembrane helix</keyword>
<dbReference type="Proteomes" id="UP001501624">
    <property type="component" value="Unassembled WGS sequence"/>
</dbReference>
<sequence>MARTRLSPPRPRTPPQTGPARALRVVGTLAANATLLTGLLYYFGFLTTQVFFSYFRVHYTLLGQTTPEILARGVDGLLLPIAEIAAAVFLVLGVIRFLRFRLSRRAWQTLLRRATPVAAVLGAALLAVTFAIALDPVPYRRFTALPGLGFALAVVLLIFAWRRWTAPAGSALGVAEWLVAYALVTFGLFWAVADYAGQVGVRRAFETEQALPARPAVVLFSTQRLNLPGEVHCPAPDGAFQYRYPGLKLLLQSGGQYVLVPDGWRRPEDATYLLPRTNTVWLEFSPPGTPAAAC</sequence>
<proteinExistence type="predicted"/>
<dbReference type="EMBL" id="BAABCM010000014">
    <property type="protein sequence ID" value="GAA3843831.1"/>
    <property type="molecule type" value="Genomic_DNA"/>
</dbReference>
<dbReference type="RefSeq" id="WP_237338575.1">
    <property type="nucleotide sequence ID" value="NZ_BAABCM010000014.1"/>
</dbReference>
<keyword evidence="3" id="KW-1185">Reference proteome</keyword>
<evidence type="ECO:0000313" key="3">
    <source>
        <dbReference type="Proteomes" id="UP001501624"/>
    </source>
</evidence>
<evidence type="ECO:0000256" key="1">
    <source>
        <dbReference type="SAM" id="Phobius"/>
    </source>
</evidence>
<feature type="transmembrane region" description="Helical" evidence="1">
    <location>
        <begin position="110"/>
        <end position="132"/>
    </location>
</feature>
<keyword evidence="1" id="KW-0812">Transmembrane</keyword>
<name>A0ABP7JFD3_9PSEU</name>
<accession>A0ABP7JFD3</accession>
<feature type="transmembrane region" description="Helical" evidence="1">
    <location>
        <begin position="174"/>
        <end position="193"/>
    </location>
</feature>